<name>A0A078B2Z8_STYLE</name>
<dbReference type="Proteomes" id="UP000039865">
    <property type="component" value="Unassembled WGS sequence"/>
</dbReference>
<feature type="coiled-coil region" evidence="1">
    <location>
        <begin position="15"/>
        <end position="42"/>
    </location>
</feature>
<accession>A0A078B2Z8</accession>
<evidence type="ECO:0000313" key="3">
    <source>
        <dbReference type="Proteomes" id="UP000039865"/>
    </source>
</evidence>
<sequence length="282" mass="33910">MIRKTDNELVRFIKQTKLIDERKRYEELMNKEKERREKGLNDAEKRMLYFRSIEALDDRVYNKPKINDEQLQFSFLHDRKNYLLRGERWRPFFIQPPYAKHTDFSSQVPLKTYVIRVLGSLILMKLGYEFGIWDGLESNQKLANSCVVDMETEEQIYDYLYNKDKTAVFLFLYTPGHYLIENFHRDFITESAKYKDEIVFMRVPCRNHLTFCINKQWTGRVIPPAEAYFINEKDVIEIADMDTKFRSKQGIEAFFEEHGIIEARLEPERILNRIGEKFLQIV</sequence>
<organism evidence="2 3">
    <name type="scientific">Stylonychia lemnae</name>
    <name type="common">Ciliate</name>
    <dbReference type="NCBI Taxonomy" id="5949"/>
    <lineage>
        <taxon>Eukaryota</taxon>
        <taxon>Sar</taxon>
        <taxon>Alveolata</taxon>
        <taxon>Ciliophora</taxon>
        <taxon>Intramacronucleata</taxon>
        <taxon>Spirotrichea</taxon>
        <taxon>Stichotrichia</taxon>
        <taxon>Sporadotrichida</taxon>
        <taxon>Oxytrichidae</taxon>
        <taxon>Stylonychinae</taxon>
        <taxon>Stylonychia</taxon>
    </lineage>
</organism>
<proteinExistence type="predicted"/>
<dbReference type="EMBL" id="CCKQ01015777">
    <property type="protein sequence ID" value="CDW87617.1"/>
    <property type="molecule type" value="Genomic_DNA"/>
</dbReference>
<gene>
    <name evidence="2" type="primary">Contig5003.g5358</name>
    <name evidence="2" type="ORF">STYLEM_16726</name>
</gene>
<reference evidence="2 3" key="1">
    <citation type="submission" date="2014-06" db="EMBL/GenBank/DDBJ databases">
        <authorList>
            <person name="Swart Estienne"/>
        </authorList>
    </citation>
    <scope>NUCLEOTIDE SEQUENCE [LARGE SCALE GENOMIC DNA]</scope>
    <source>
        <strain evidence="2 3">130c</strain>
    </source>
</reference>
<keyword evidence="3" id="KW-1185">Reference proteome</keyword>
<dbReference type="InParanoid" id="A0A078B2Z8"/>
<evidence type="ECO:0000256" key="1">
    <source>
        <dbReference type="SAM" id="Coils"/>
    </source>
</evidence>
<keyword evidence="1" id="KW-0175">Coiled coil</keyword>
<protein>
    <submittedName>
        <fullName evidence="2">Uncharacterized protein</fullName>
    </submittedName>
</protein>
<evidence type="ECO:0000313" key="2">
    <source>
        <dbReference type="EMBL" id="CDW87617.1"/>
    </source>
</evidence>
<dbReference type="AlphaFoldDB" id="A0A078B2Z8"/>